<feature type="chain" id="PRO_5009209712" description="DUF3718 domain-containing protein" evidence="1">
    <location>
        <begin position="24"/>
        <end position="111"/>
    </location>
</feature>
<dbReference type="AlphaFoldDB" id="A0A1E7ZBP1"/>
<dbReference type="RefSeq" id="WP_070125322.1">
    <property type="nucleotide sequence ID" value="NZ_MDHN01000021.1"/>
</dbReference>
<gene>
    <name evidence="2" type="ORF">BFC18_10835</name>
</gene>
<keyword evidence="3" id="KW-1185">Reference proteome</keyword>
<dbReference type="OrthoDB" id="6332843at2"/>
<keyword evidence="1" id="KW-0732">Signal</keyword>
<evidence type="ECO:0000313" key="2">
    <source>
        <dbReference type="EMBL" id="OFC70929.1"/>
    </source>
</evidence>
<protein>
    <recommendedName>
        <fullName evidence="4">DUF3718 domain-containing protein</fullName>
    </recommendedName>
</protein>
<proteinExistence type="predicted"/>
<evidence type="ECO:0000313" key="3">
    <source>
        <dbReference type="Proteomes" id="UP000175691"/>
    </source>
</evidence>
<reference evidence="2 3" key="1">
    <citation type="submission" date="2016-08" db="EMBL/GenBank/DDBJ databases">
        <authorList>
            <person name="Seilhamer J.J."/>
        </authorList>
    </citation>
    <scope>NUCLEOTIDE SEQUENCE [LARGE SCALE GENOMIC DNA]</scope>
    <source>
        <strain evidence="2 3">KCTC 42603</strain>
    </source>
</reference>
<name>A0A1E7ZBP1_9ALTE</name>
<accession>A0A1E7ZBP1</accession>
<dbReference type="EMBL" id="MDHN01000021">
    <property type="protein sequence ID" value="OFC70929.1"/>
    <property type="molecule type" value="Genomic_DNA"/>
</dbReference>
<sequence length="111" mass="11763">MKVLAKTLAVVGLFSGLTGAAMATPELYVADDAASSKICVTAATGDKFALRSAIKDAGLTKQYVENKITCNDMPIVSFVAQYSENPQSVNDFITSGRYSEENYLASLNAAQ</sequence>
<dbReference type="InterPro" id="IPR022193">
    <property type="entry name" value="DUF3718"/>
</dbReference>
<dbReference type="Pfam" id="PF12514">
    <property type="entry name" value="DUF3718"/>
    <property type="match status" value="1"/>
</dbReference>
<organism evidence="2 3">
    <name type="scientific">Alteromonas confluentis</name>
    <dbReference type="NCBI Taxonomy" id="1656094"/>
    <lineage>
        <taxon>Bacteria</taxon>
        <taxon>Pseudomonadati</taxon>
        <taxon>Pseudomonadota</taxon>
        <taxon>Gammaproteobacteria</taxon>
        <taxon>Alteromonadales</taxon>
        <taxon>Alteromonadaceae</taxon>
        <taxon>Alteromonas/Salinimonas group</taxon>
        <taxon>Alteromonas</taxon>
    </lineage>
</organism>
<comment type="caution">
    <text evidence="2">The sequence shown here is derived from an EMBL/GenBank/DDBJ whole genome shotgun (WGS) entry which is preliminary data.</text>
</comment>
<evidence type="ECO:0000256" key="1">
    <source>
        <dbReference type="SAM" id="SignalP"/>
    </source>
</evidence>
<feature type="signal peptide" evidence="1">
    <location>
        <begin position="1"/>
        <end position="23"/>
    </location>
</feature>
<evidence type="ECO:0008006" key="4">
    <source>
        <dbReference type="Google" id="ProtNLM"/>
    </source>
</evidence>
<dbReference type="Proteomes" id="UP000175691">
    <property type="component" value="Unassembled WGS sequence"/>
</dbReference>